<accession>A0AAU9LWN0</accession>
<evidence type="ECO:0000313" key="2">
    <source>
        <dbReference type="Proteomes" id="UP001157418"/>
    </source>
</evidence>
<protein>
    <submittedName>
        <fullName evidence="1">Uncharacterized protein</fullName>
    </submittedName>
</protein>
<keyword evidence="2" id="KW-1185">Reference proteome</keyword>
<name>A0AAU9LWN0_9ASTR</name>
<gene>
    <name evidence="1" type="ORF">LVIROSA_LOCUS5656</name>
</gene>
<dbReference type="AlphaFoldDB" id="A0AAU9LWN0"/>
<dbReference type="EMBL" id="CAKMRJ010000113">
    <property type="protein sequence ID" value="CAH1418034.1"/>
    <property type="molecule type" value="Genomic_DNA"/>
</dbReference>
<comment type="caution">
    <text evidence="1">The sequence shown here is derived from an EMBL/GenBank/DDBJ whole genome shotgun (WGS) entry which is preliminary data.</text>
</comment>
<evidence type="ECO:0000313" key="1">
    <source>
        <dbReference type="EMBL" id="CAH1418034.1"/>
    </source>
</evidence>
<organism evidence="1 2">
    <name type="scientific">Lactuca virosa</name>
    <dbReference type="NCBI Taxonomy" id="75947"/>
    <lineage>
        <taxon>Eukaryota</taxon>
        <taxon>Viridiplantae</taxon>
        <taxon>Streptophyta</taxon>
        <taxon>Embryophyta</taxon>
        <taxon>Tracheophyta</taxon>
        <taxon>Spermatophyta</taxon>
        <taxon>Magnoliopsida</taxon>
        <taxon>eudicotyledons</taxon>
        <taxon>Gunneridae</taxon>
        <taxon>Pentapetalae</taxon>
        <taxon>asterids</taxon>
        <taxon>campanulids</taxon>
        <taxon>Asterales</taxon>
        <taxon>Asteraceae</taxon>
        <taxon>Cichorioideae</taxon>
        <taxon>Cichorieae</taxon>
        <taxon>Lactucinae</taxon>
        <taxon>Lactuca</taxon>
    </lineage>
</organism>
<dbReference type="PANTHER" id="PTHR34132">
    <property type="entry name" value="EMB|CAB87627.1-RELATED"/>
    <property type="match status" value="1"/>
</dbReference>
<dbReference type="Proteomes" id="UP001157418">
    <property type="component" value="Unassembled WGS sequence"/>
</dbReference>
<sequence length="146" mass="16072">MCPLRIILIFLSATLAGFFVLRNIKSQSDTSLDTDAATAAADDSTSFCKSSPSASVGRSSSKIYGAFFLLPNNRINLLILWEFCVDVGFLFYVQFGTGLDMNLCFDHSVNLEYGHMEDLSPPQAGGFMLIIGRDIALGRRYLFSHP</sequence>
<reference evidence="1 2" key="1">
    <citation type="submission" date="2022-01" db="EMBL/GenBank/DDBJ databases">
        <authorList>
            <person name="Xiong W."/>
            <person name="Schranz E."/>
        </authorList>
    </citation>
    <scope>NUCLEOTIDE SEQUENCE [LARGE SCALE GENOMIC DNA]</scope>
</reference>
<dbReference type="PANTHER" id="PTHR34132:SF4">
    <property type="entry name" value="EXPRESSED PROTEIN"/>
    <property type="match status" value="1"/>
</dbReference>
<proteinExistence type="predicted"/>